<accession>A0AAN7UAJ3</accession>
<evidence type="ECO:0000313" key="3">
    <source>
        <dbReference type="Proteomes" id="UP001305414"/>
    </source>
</evidence>
<keyword evidence="1" id="KW-0732">Signal</keyword>
<sequence length="201" mass="20477">MYSSTALVALTVLADVSLAQTYLNPVECTKSIDILNEIAPTLPAKLEDAYGAYHAMEPNAEILLKDPAKYVRDTCSFVLKLDAAVLPDFQEYGHSLLQFASTEISSYDAIITKCITTGAAAASITSYLHSIVSAPDALCKPTSTPAANGTASITPYPTPTNGTGGGIPGTSVPVAAAARPTGALLGAAAAMGGLLGAVAML</sequence>
<evidence type="ECO:0000313" key="2">
    <source>
        <dbReference type="EMBL" id="KAK5624633.1"/>
    </source>
</evidence>
<gene>
    <name evidence="2" type="ORF">RRF57_000349</name>
</gene>
<feature type="chain" id="PRO_5042900445" evidence="1">
    <location>
        <begin position="20"/>
        <end position="201"/>
    </location>
</feature>
<organism evidence="2 3">
    <name type="scientific">Xylaria bambusicola</name>
    <dbReference type="NCBI Taxonomy" id="326684"/>
    <lineage>
        <taxon>Eukaryota</taxon>
        <taxon>Fungi</taxon>
        <taxon>Dikarya</taxon>
        <taxon>Ascomycota</taxon>
        <taxon>Pezizomycotina</taxon>
        <taxon>Sordariomycetes</taxon>
        <taxon>Xylariomycetidae</taxon>
        <taxon>Xylariales</taxon>
        <taxon>Xylariaceae</taxon>
        <taxon>Xylaria</taxon>
    </lineage>
</organism>
<name>A0AAN7UAJ3_9PEZI</name>
<protein>
    <submittedName>
        <fullName evidence="2">Uncharacterized protein</fullName>
    </submittedName>
</protein>
<reference evidence="2 3" key="1">
    <citation type="submission" date="2023-10" db="EMBL/GenBank/DDBJ databases">
        <title>Draft genome sequence of Xylaria bambusicola isolate GMP-LS, the root and basal stem rot pathogen of sugarcane in Indonesia.</title>
        <authorList>
            <person name="Selvaraj P."/>
            <person name="Muralishankar V."/>
            <person name="Muruganantham S."/>
            <person name="Sp S."/>
            <person name="Haryani S."/>
            <person name="Lau K.J.X."/>
            <person name="Naqvi N.I."/>
        </authorList>
    </citation>
    <scope>NUCLEOTIDE SEQUENCE [LARGE SCALE GENOMIC DNA]</scope>
    <source>
        <strain evidence="2">GMP-LS</strain>
    </source>
</reference>
<comment type="caution">
    <text evidence="2">The sequence shown here is derived from an EMBL/GenBank/DDBJ whole genome shotgun (WGS) entry which is preliminary data.</text>
</comment>
<proteinExistence type="predicted"/>
<dbReference type="EMBL" id="JAWHQM010000001">
    <property type="protein sequence ID" value="KAK5624633.1"/>
    <property type="molecule type" value="Genomic_DNA"/>
</dbReference>
<feature type="signal peptide" evidence="1">
    <location>
        <begin position="1"/>
        <end position="19"/>
    </location>
</feature>
<keyword evidence="3" id="KW-1185">Reference proteome</keyword>
<evidence type="ECO:0000256" key="1">
    <source>
        <dbReference type="SAM" id="SignalP"/>
    </source>
</evidence>
<dbReference type="Proteomes" id="UP001305414">
    <property type="component" value="Unassembled WGS sequence"/>
</dbReference>
<dbReference type="AlphaFoldDB" id="A0AAN7UAJ3"/>